<evidence type="ECO:0000313" key="3">
    <source>
        <dbReference type="Proteomes" id="UP000294003"/>
    </source>
</evidence>
<comment type="caution">
    <text evidence="2">The sequence shown here is derived from an EMBL/GenBank/DDBJ whole genome shotgun (WGS) entry which is preliminary data.</text>
</comment>
<reference evidence="2 3" key="1">
    <citation type="submission" date="2018-06" db="EMBL/GenBank/DDBJ databases">
        <title>Complete Genomes of Monosporascus.</title>
        <authorList>
            <person name="Robinson A.J."/>
            <person name="Natvig D.O."/>
        </authorList>
    </citation>
    <scope>NUCLEOTIDE SEQUENCE [LARGE SCALE GENOMIC DNA]</scope>
    <source>
        <strain evidence="2 3">CBS 609.92</strain>
    </source>
</reference>
<keyword evidence="3" id="KW-1185">Reference proteome</keyword>
<dbReference type="InterPro" id="IPR032710">
    <property type="entry name" value="NTF2-like_dom_sf"/>
</dbReference>
<accession>A0ABY0H678</accession>
<organism evidence="2 3">
    <name type="scientific">Monosporascus cannonballus</name>
    <dbReference type="NCBI Taxonomy" id="155416"/>
    <lineage>
        <taxon>Eukaryota</taxon>
        <taxon>Fungi</taxon>
        <taxon>Dikarya</taxon>
        <taxon>Ascomycota</taxon>
        <taxon>Pezizomycotina</taxon>
        <taxon>Sordariomycetes</taxon>
        <taxon>Xylariomycetidae</taxon>
        <taxon>Xylariales</taxon>
        <taxon>Xylariales incertae sedis</taxon>
        <taxon>Monosporascus</taxon>
    </lineage>
</organism>
<dbReference type="Proteomes" id="UP000294003">
    <property type="component" value="Unassembled WGS sequence"/>
</dbReference>
<dbReference type="EMBL" id="QJNS01000214">
    <property type="protein sequence ID" value="RYO82520.1"/>
    <property type="molecule type" value="Genomic_DNA"/>
</dbReference>
<sequence>MASPYDIQIYLLDRANVHDTLSRLPIYYDTKSTEGLIKDVFAPRVEIDYTSLFGGKPTHTTGEEWARTLQPMLEAFDASQHVYTGLLIELPQPGQNSARPESCTVVTHGGAHIVRNGSLVHNGGLAYFELVRLKHLEEKGLNPWRISKQKCEMAWEEGSREVITGIGN</sequence>
<gene>
    <name evidence="2" type="ORF">DL762_006575</name>
</gene>
<proteinExistence type="predicted"/>
<dbReference type="SUPFAM" id="SSF54427">
    <property type="entry name" value="NTF2-like"/>
    <property type="match status" value="1"/>
</dbReference>
<dbReference type="Gene3D" id="3.10.450.50">
    <property type="match status" value="1"/>
</dbReference>
<evidence type="ECO:0000259" key="1">
    <source>
        <dbReference type="Pfam" id="PF13577"/>
    </source>
</evidence>
<protein>
    <recommendedName>
        <fullName evidence="1">SnoaL-like domain-containing protein</fullName>
    </recommendedName>
</protein>
<evidence type="ECO:0000313" key="2">
    <source>
        <dbReference type="EMBL" id="RYO82520.1"/>
    </source>
</evidence>
<dbReference type="Pfam" id="PF13577">
    <property type="entry name" value="SnoaL_4"/>
    <property type="match status" value="1"/>
</dbReference>
<feature type="domain" description="SnoaL-like" evidence="1">
    <location>
        <begin position="11"/>
        <end position="147"/>
    </location>
</feature>
<name>A0ABY0H678_9PEZI</name>
<dbReference type="InterPro" id="IPR037401">
    <property type="entry name" value="SnoaL-like"/>
</dbReference>